<dbReference type="InterPro" id="IPR023631">
    <property type="entry name" value="Amidase_dom"/>
</dbReference>
<dbReference type="PANTHER" id="PTHR11895">
    <property type="entry name" value="TRANSAMIDASE"/>
    <property type="match status" value="1"/>
</dbReference>
<feature type="region of interest" description="Disordered" evidence="1">
    <location>
        <begin position="165"/>
        <end position="186"/>
    </location>
</feature>
<feature type="domain" description="Amidase" evidence="2">
    <location>
        <begin position="87"/>
        <end position="451"/>
    </location>
</feature>
<dbReference type="InterPro" id="IPR000120">
    <property type="entry name" value="Amidase"/>
</dbReference>
<evidence type="ECO:0000313" key="4">
    <source>
        <dbReference type="Proteomes" id="UP001302652"/>
    </source>
</evidence>
<sequence>MCGCVGASISRITGCRNILSARQGGVDESATRRTIGDPGMKTASDSYSVVEISRRVQTGGDDPLDAVRHALTVIARREPELYAWSHLASAGDLTGESARTASGPLAGVPFGVKDIIDVAGMPTRCGSEACNTSPSQFDASCVALLRRAGAVPVGKTVTAEFAYMTPGPTRNPANRQHTPGGSSSGSAAAVAAGMVPMALGTQTGGSMIRPAAFCGVVGFKPSFGALGRDGMKIMCESLDVIGWYCADVADVARVAEVMLPDAPPPLYSTEHMRTAKIGFLPSNPGHVLEHAAQAALEDARIALRDLSTIEPVPELTDPARFLEAHSVIMRYELARSLLPVASEHAAQLSRPLREAIDQGLAMPAQTYREMKAWQHTQRLRWADYFGDADVVLTSSALGPAPRGLESTGTAAFNKAWSLLGWPCIHLPTALSEDGLPLGVQLVGKPGTDRELIGWALALHKFVDRRSRAEP</sequence>
<dbReference type="Proteomes" id="UP001302652">
    <property type="component" value="Chromosome 3"/>
</dbReference>
<dbReference type="EMBL" id="CP136511">
    <property type="protein sequence ID" value="WOD14588.1"/>
    <property type="molecule type" value="Genomic_DNA"/>
</dbReference>
<dbReference type="SUPFAM" id="SSF75304">
    <property type="entry name" value="Amidase signature (AS) enzymes"/>
    <property type="match status" value="1"/>
</dbReference>
<reference evidence="3 4" key="1">
    <citation type="submission" date="2023-10" db="EMBL/GenBank/DDBJ databases">
        <title>Surface-active antibiotics is a multifunctional adaptation for post-fire microbes.</title>
        <authorList>
            <person name="Liu M.D."/>
            <person name="Du Y."/>
            <person name="Koupaei S.K."/>
            <person name="Kim N.R."/>
            <person name="Zhang W."/>
            <person name="Traxler M.F."/>
        </authorList>
    </citation>
    <scope>NUCLEOTIDE SEQUENCE [LARGE SCALE GENOMIC DNA]</scope>
    <source>
        <strain evidence="3 4">F3</strain>
    </source>
</reference>
<organism evidence="3 4">
    <name type="scientific">Paraburkholderia kirstenboschensis</name>
    <dbReference type="NCBI Taxonomy" id="1245436"/>
    <lineage>
        <taxon>Bacteria</taxon>
        <taxon>Pseudomonadati</taxon>
        <taxon>Pseudomonadota</taxon>
        <taxon>Betaproteobacteria</taxon>
        <taxon>Burkholderiales</taxon>
        <taxon>Burkholderiaceae</taxon>
        <taxon>Paraburkholderia</taxon>
    </lineage>
</organism>
<name>A0ABZ0EEJ7_9BURK</name>
<accession>A0ABZ0EEJ7</accession>
<proteinExistence type="predicted"/>
<gene>
    <name evidence="3" type="ORF">RW095_03945</name>
</gene>
<dbReference type="RefSeq" id="WP_317016517.1">
    <property type="nucleotide sequence ID" value="NZ_CP136511.1"/>
</dbReference>
<dbReference type="PANTHER" id="PTHR11895:SF151">
    <property type="entry name" value="GLUTAMYL-TRNA(GLN) AMIDOTRANSFERASE SUBUNIT A"/>
    <property type="match status" value="1"/>
</dbReference>
<evidence type="ECO:0000259" key="2">
    <source>
        <dbReference type="Pfam" id="PF01425"/>
    </source>
</evidence>
<dbReference type="Gene3D" id="3.90.1300.10">
    <property type="entry name" value="Amidase signature (AS) domain"/>
    <property type="match status" value="1"/>
</dbReference>
<dbReference type="Pfam" id="PF01425">
    <property type="entry name" value="Amidase"/>
    <property type="match status" value="1"/>
</dbReference>
<protein>
    <submittedName>
        <fullName evidence="3">Amidase</fullName>
    </submittedName>
</protein>
<dbReference type="InterPro" id="IPR036928">
    <property type="entry name" value="AS_sf"/>
</dbReference>
<keyword evidence="4" id="KW-1185">Reference proteome</keyword>
<evidence type="ECO:0000313" key="3">
    <source>
        <dbReference type="EMBL" id="WOD14588.1"/>
    </source>
</evidence>
<evidence type="ECO:0000256" key="1">
    <source>
        <dbReference type="SAM" id="MobiDB-lite"/>
    </source>
</evidence>